<feature type="transmembrane region" description="Helical" evidence="6">
    <location>
        <begin position="264"/>
        <end position="285"/>
    </location>
</feature>
<evidence type="ECO:0000256" key="1">
    <source>
        <dbReference type="ARBA" id="ARBA00004651"/>
    </source>
</evidence>
<dbReference type="Gene3D" id="1.20.1250.20">
    <property type="entry name" value="MFS general substrate transporter like domains"/>
    <property type="match status" value="1"/>
</dbReference>
<feature type="transmembrane region" description="Helical" evidence="6">
    <location>
        <begin position="20"/>
        <end position="42"/>
    </location>
</feature>
<keyword evidence="4 6" id="KW-1133">Transmembrane helix</keyword>
<feature type="transmembrane region" description="Helical" evidence="6">
    <location>
        <begin position="358"/>
        <end position="377"/>
    </location>
</feature>
<dbReference type="PANTHER" id="PTHR23513:SF6">
    <property type="entry name" value="MAJOR FACILITATOR SUPERFAMILY ASSOCIATED DOMAIN-CONTAINING PROTEIN"/>
    <property type="match status" value="1"/>
</dbReference>
<feature type="transmembrane region" description="Helical" evidence="6">
    <location>
        <begin position="292"/>
        <end position="309"/>
    </location>
</feature>
<dbReference type="RefSeq" id="WP_166051233.1">
    <property type="nucleotide sequence ID" value="NZ_JAAMPJ010000009.1"/>
</dbReference>
<organism evidence="7 8">
    <name type="scientific">Lentzea alba</name>
    <dbReference type="NCBI Taxonomy" id="2714351"/>
    <lineage>
        <taxon>Bacteria</taxon>
        <taxon>Bacillati</taxon>
        <taxon>Actinomycetota</taxon>
        <taxon>Actinomycetes</taxon>
        <taxon>Pseudonocardiales</taxon>
        <taxon>Pseudonocardiaceae</taxon>
        <taxon>Lentzea</taxon>
    </lineage>
</organism>
<dbReference type="AlphaFoldDB" id="A0A7C9RVZ3"/>
<feature type="transmembrane region" description="Helical" evidence="6">
    <location>
        <begin position="228"/>
        <end position="252"/>
    </location>
</feature>
<keyword evidence="3 6" id="KW-0812">Transmembrane</keyword>
<comment type="subcellular location">
    <subcellularLocation>
        <location evidence="1">Cell membrane</location>
        <topology evidence="1">Multi-pass membrane protein</topology>
    </subcellularLocation>
</comment>
<proteinExistence type="predicted"/>
<evidence type="ECO:0000256" key="5">
    <source>
        <dbReference type="ARBA" id="ARBA00023136"/>
    </source>
</evidence>
<dbReference type="InterPro" id="IPR011701">
    <property type="entry name" value="MFS"/>
</dbReference>
<dbReference type="SUPFAM" id="SSF103473">
    <property type="entry name" value="MFS general substrate transporter"/>
    <property type="match status" value="1"/>
</dbReference>
<gene>
    <name evidence="7" type="ORF">G7043_29815</name>
</gene>
<reference evidence="7 8" key="1">
    <citation type="submission" date="2020-03" db="EMBL/GenBank/DDBJ databases">
        <title>Isolation and identification of active actinomycetes.</title>
        <authorList>
            <person name="Sun X."/>
        </authorList>
    </citation>
    <scope>NUCLEOTIDE SEQUENCE [LARGE SCALE GENOMIC DNA]</scope>
    <source>
        <strain evidence="7 8">NEAU-D13</strain>
    </source>
</reference>
<accession>A0A7C9RVZ3</accession>
<dbReference type="Pfam" id="PF07690">
    <property type="entry name" value="MFS_1"/>
    <property type="match status" value="1"/>
</dbReference>
<dbReference type="PANTHER" id="PTHR23513">
    <property type="entry name" value="INTEGRAL MEMBRANE EFFLUX PROTEIN-RELATED"/>
    <property type="match status" value="1"/>
</dbReference>
<keyword evidence="5 6" id="KW-0472">Membrane</keyword>
<feature type="transmembrane region" description="Helical" evidence="6">
    <location>
        <begin position="109"/>
        <end position="129"/>
    </location>
</feature>
<keyword evidence="2" id="KW-1003">Cell membrane</keyword>
<feature type="transmembrane region" description="Helical" evidence="6">
    <location>
        <begin position="166"/>
        <end position="186"/>
    </location>
</feature>
<dbReference type="Proteomes" id="UP000481360">
    <property type="component" value="Unassembled WGS sequence"/>
</dbReference>
<dbReference type="EMBL" id="JAAMPJ010000009">
    <property type="protein sequence ID" value="NGY63123.1"/>
    <property type="molecule type" value="Genomic_DNA"/>
</dbReference>
<sequence>MSSVRERHVLFTHRDFRLLFSADTISQIGSQVVLLGLPLVALSALNATAFEVGLLAACGTLPLLVIGLFAGAWVDRVRRRMLMIVCDVLRAALLLTIPAAWWLDKLSMAQLYGVALGIGAAGVVFDIAYQSYLPQLINRDRLVEGNAALQTVQGVAQTTAPGFTGYVVHVFTAPFAMIAAVVGYLWSALCVRLMRTAEQAVAPDKDRHLFREIAEGLQFIVGDRVMRATVACSASMNLFSSISAPMLIVLLAKDLAVPASSMGLVFAATGIGGIVGGMLTTRLVAKLGQGRAIWISSGLTGLMAMSMPLAQPGGWLVLLAAALFVSALSHIVYNVSVLSFRQAVTPTRLLGRVAASGWVLRSGIMPLGNVLGGAFAAALGTRYVLWIAATGATFSFLWIYFSPMRTMRELPAEVS</sequence>
<feature type="transmembrane region" description="Helical" evidence="6">
    <location>
        <begin position="54"/>
        <end position="74"/>
    </location>
</feature>
<feature type="transmembrane region" description="Helical" evidence="6">
    <location>
        <begin position="383"/>
        <end position="401"/>
    </location>
</feature>
<evidence type="ECO:0000256" key="4">
    <source>
        <dbReference type="ARBA" id="ARBA00022989"/>
    </source>
</evidence>
<dbReference type="GO" id="GO:0022857">
    <property type="term" value="F:transmembrane transporter activity"/>
    <property type="evidence" value="ECO:0007669"/>
    <property type="project" value="InterPro"/>
</dbReference>
<dbReference type="CDD" id="cd06173">
    <property type="entry name" value="MFS_MefA_like"/>
    <property type="match status" value="1"/>
</dbReference>
<evidence type="ECO:0000256" key="6">
    <source>
        <dbReference type="SAM" id="Phobius"/>
    </source>
</evidence>
<keyword evidence="8" id="KW-1185">Reference proteome</keyword>
<name>A0A7C9RVZ3_9PSEU</name>
<evidence type="ECO:0000256" key="2">
    <source>
        <dbReference type="ARBA" id="ARBA00022475"/>
    </source>
</evidence>
<dbReference type="InterPro" id="IPR036259">
    <property type="entry name" value="MFS_trans_sf"/>
</dbReference>
<protein>
    <submittedName>
        <fullName evidence="7">MFS transporter</fullName>
    </submittedName>
</protein>
<evidence type="ECO:0000256" key="3">
    <source>
        <dbReference type="ARBA" id="ARBA00022692"/>
    </source>
</evidence>
<feature type="transmembrane region" description="Helical" evidence="6">
    <location>
        <begin position="315"/>
        <end position="337"/>
    </location>
</feature>
<evidence type="ECO:0000313" key="8">
    <source>
        <dbReference type="Proteomes" id="UP000481360"/>
    </source>
</evidence>
<comment type="caution">
    <text evidence="7">The sequence shown here is derived from an EMBL/GenBank/DDBJ whole genome shotgun (WGS) entry which is preliminary data.</text>
</comment>
<dbReference type="GO" id="GO:0005886">
    <property type="term" value="C:plasma membrane"/>
    <property type="evidence" value="ECO:0007669"/>
    <property type="project" value="UniProtKB-SubCell"/>
</dbReference>
<evidence type="ECO:0000313" key="7">
    <source>
        <dbReference type="EMBL" id="NGY63123.1"/>
    </source>
</evidence>